<keyword evidence="4" id="KW-0597">Phosphoprotein</keyword>
<evidence type="ECO:0000313" key="8">
    <source>
        <dbReference type="Proteomes" id="UP000680304"/>
    </source>
</evidence>
<dbReference type="InterPro" id="IPR009057">
    <property type="entry name" value="Homeodomain-like_sf"/>
</dbReference>
<dbReference type="InterPro" id="IPR018060">
    <property type="entry name" value="HTH_AraC"/>
</dbReference>
<proteinExistence type="predicted"/>
<dbReference type="Gene3D" id="3.40.50.2300">
    <property type="match status" value="1"/>
</dbReference>
<keyword evidence="8" id="KW-1185">Reference proteome</keyword>
<feature type="domain" description="Response regulatory" evidence="6">
    <location>
        <begin position="3"/>
        <end position="119"/>
    </location>
</feature>
<keyword evidence="3" id="KW-0804">Transcription</keyword>
<evidence type="ECO:0000256" key="3">
    <source>
        <dbReference type="ARBA" id="ARBA00023163"/>
    </source>
</evidence>
<dbReference type="PANTHER" id="PTHR43280">
    <property type="entry name" value="ARAC-FAMILY TRANSCRIPTIONAL REGULATOR"/>
    <property type="match status" value="1"/>
</dbReference>
<dbReference type="EMBL" id="BOVJ01000098">
    <property type="protein sequence ID" value="GIQ64506.1"/>
    <property type="molecule type" value="Genomic_DNA"/>
</dbReference>
<organism evidence="7 8">
    <name type="scientific">Paenibacillus cisolokensis</name>
    <dbReference type="NCBI Taxonomy" id="1658519"/>
    <lineage>
        <taxon>Bacteria</taxon>
        <taxon>Bacillati</taxon>
        <taxon>Bacillota</taxon>
        <taxon>Bacilli</taxon>
        <taxon>Bacillales</taxon>
        <taxon>Paenibacillaceae</taxon>
        <taxon>Paenibacillus</taxon>
    </lineage>
</organism>
<name>A0ABQ4N8G9_9BACL</name>
<dbReference type="RefSeq" id="WP_213529171.1">
    <property type="nucleotide sequence ID" value="NZ_BOVJ01000098.1"/>
</dbReference>
<dbReference type="SMART" id="SM00342">
    <property type="entry name" value="HTH_ARAC"/>
    <property type="match status" value="1"/>
</dbReference>
<dbReference type="InterPro" id="IPR011006">
    <property type="entry name" value="CheY-like_superfamily"/>
</dbReference>
<comment type="caution">
    <text evidence="7">The sequence shown here is derived from an EMBL/GenBank/DDBJ whole genome shotgun (WGS) entry which is preliminary data.</text>
</comment>
<evidence type="ECO:0000259" key="5">
    <source>
        <dbReference type="PROSITE" id="PS01124"/>
    </source>
</evidence>
<evidence type="ECO:0000313" key="7">
    <source>
        <dbReference type="EMBL" id="GIQ64506.1"/>
    </source>
</evidence>
<dbReference type="InterPro" id="IPR020449">
    <property type="entry name" value="Tscrpt_reg_AraC-type_HTH"/>
</dbReference>
<feature type="modified residue" description="4-aspartylphosphate" evidence="4">
    <location>
        <position position="54"/>
    </location>
</feature>
<reference evidence="7 8" key="1">
    <citation type="submission" date="2021-04" db="EMBL/GenBank/DDBJ databases">
        <title>Draft genome sequence of Paenibacillus cisolokensis, LC2-13A.</title>
        <authorList>
            <person name="Uke A."/>
            <person name="Chhe C."/>
            <person name="Baramee S."/>
            <person name="Kosugi A."/>
        </authorList>
    </citation>
    <scope>NUCLEOTIDE SEQUENCE [LARGE SCALE GENOMIC DNA]</scope>
    <source>
        <strain evidence="7 8">LC2-13A</strain>
    </source>
</reference>
<dbReference type="CDD" id="cd17536">
    <property type="entry name" value="REC_YesN-like"/>
    <property type="match status" value="1"/>
</dbReference>
<dbReference type="PROSITE" id="PS01124">
    <property type="entry name" value="HTH_ARAC_FAMILY_2"/>
    <property type="match status" value="1"/>
</dbReference>
<evidence type="ECO:0000256" key="1">
    <source>
        <dbReference type="ARBA" id="ARBA00023015"/>
    </source>
</evidence>
<keyword evidence="1" id="KW-0805">Transcription regulation</keyword>
<dbReference type="PROSITE" id="PS50110">
    <property type="entry name" value="RESPONSE_REGULATORY"/>
    <property type="match status" value="1"/>
</dbReference>
<dbReference type="PRINTS" id="PR00032">
    <property type="entry name" value="HTHARAC"/>
</dbReference>
<dbReference type="Pfam" id="PF00072">
    <property type="entry name" value="Response_reg"/>
    <property type="match status" value="1"/>
</dbReference>
<dbReference type="InterPro" id="IPR018062">
    <property type="entry name" value="HTH_AraC-typ_CS"/>
</dbReference>
<dbReference type="Proteomes" id="UP000680304">
    <property type="component" value="Unassembled WGS sequence"/>
</dbReference>
<sequence length="543" mass="62591">MYRLLIVDDEEIITDGLYEVFSRLPEQLDVCRAYSAQEALDWMSRTRIDIVLTDIAMPGMNGLEMTETILSYWPRCRVIFLTGHSEFEYAYRAIQLPNVRYLLKTEGYDKVQDSVREAMQELHRGSLEYRLLAQSREQAYALEMMAQGDYLRQLLQESRAFCTDRESLSRDFRKLNIDLDPRRDVVLVLGRLTFPEGLTYSERTERTGSARTIWDTHLSAQIRSIGIADRYGDLLWFIQPSSEEEAQRGGHLLRYLEGTLELIQETCLNSLELKIGFTISGGFCKWEAVTSQHERLRRLQQFKMGEGVSIILRDQAELPDGTPGRESFLPVYRIEQMAAHLEAGRAAEFLAVLSEMTGAVPEHDGCAAAWRTAEAYYAVALVLYSYINRLGLHGRIDAGKLMRLDDHPSMREGFDYVRQVAEAVFRSKRSEERGRASHVIDRISQYIEDHIHEDLSLVRLAEIHYFNPSYLSRLFKQERGINLSEYIDHCRIVKAKALLRNGDLKIRDVSEAVGYEAAHSFTRFFKKMTGMTPQEYRDGLIVS</sequence>
<dbReference type="SUPFAM" id="SSF46689">
    <property type="entry name" value="Homeodomain-like"/>
    <property type="match status" value="2"/>
</dbReference>
<dbReference type="PANTHER" id="PTHR43280:SF28">
    <property type="entry name" value="HTH-TYPE TRANSCRIPTIONAL ACTIVATOR RHAS"/>
    <property type="match status" value="1"/>
</dbReference>
<dbReference type="Pfam" id="PF12833">
    <property type="entry name" value="HTH_18"/>
    <property type="match status" value="1"/>
</dbReference>
<protein>
    <recommendedName>
        <fullName evidence="9">AraC family transcriptional regulator</fullName>
    </recommendedName>
</protein>
<accession>A0ABQ4N8G9</accession>
<evidence type="ECO:0000259" key="6">
    <source>
        <dbReference type="PROSITE" id="PS50110"/>
    </source>
</evidence>
<dbReference type="InterPro" id="IPR001789">
    <property type="entry name" value="Sig_transdc_resp-reg_receiver"/>
</dbReference>
<keyword evidence="2" id="KW-0238">DNA-binding</keyword>
<evidence type="ECO:0000256" key="2">
    <source>
        <dbReference type="ARBA" id="ARBA00023125"/>
    </source>
</evidence>
<evidence type="ECO:0000256" key="4">
    <source>
        <dbReference type="PROSITE-ProRule" id="PRU00169"/>
    </source>
</evidence>
<dbReference type="SUPFAM" id="SSF52172">
    <property type="entry name" value="CheY-like"/>
    <property type="match status" value="1"/>
</dbReference>
<feature type="domain" description="HTH araC/xylS-type" evidence="5">
    <location>
        <begin position="441"/>
        <end position="539"/>
    </location>
</feature>
<dbReference type="SMART" id="SM00448">
    <property type="entry name" value="REC"/>
    <property type="match status" value="1"/>
</dbReference>
<evidence type="ECO:0008006" key="9">
    <source>
        <dbReference type="Google" id="ProtNLM"/>
    </source>
</evidence>
<dbReference type="PROSITE" id="PS00041">
    <property type="entry name" value="HTH_ARAC_FAMILY_1"/>
    <property type="match status" value="1"/>
</dbReference>
<gene>
    <name evidence="7" type="ORF">PACILC2_30740</name>
</gene>
<dbReference type="Gene3D" id="1.10.10.60">
    <property type="entry name" value="Homeodomain-like"/>
    <property type="match status" value="2"/>
</dbReference>